<organism evidence="2 3">
    <name type="scientific">Bacillus benzoevorans</name>
    <dbReference type="NCBI Taxonomy" id="1456"/>
    <lineage>
        <taxon>Bacteria</taxon>
        <taxon>Bacillati</taxon>
        <taxon>Bacillota</taxon>
        <taxon>Bacilli</taxon>
        <taxon>Bacillales</taxon>
        <taxon>Bacillaceae</taxon>
        <taxon>Bacillus</taxon>
    </lineage>
</organism>
<comment type="caution">
    <text evidence="2">The sequence shown here is derived from an EMBL/GenBank/DDBJ whole genome shotgun (WGS) entry which is preliminary data.</text>
</comment>
<name>A0A7X0LUF9_9BACI</name>
<keyword evidence="3" id="KW-1185">Reference proteome</keyword>
<dbReference type="AlphaFoldDB" id="A0A7X0LUF9"/>
<protein>
    <recommendedName>
        <fullName evidence="4">DUF2802 domain-containing protein</fullName>
    </recommendedName>
</protein>
<gene>
    <name evidence="2" type="ORF">HNR53_001535</name>
</gene>
<accession>A0A7X0LUF9</accession>
<reference evidence="2 3" key="1">
    <citation type="submission" date="2020-08" db="EMBL/GenBank/DDBJ databases">
        <title>Genomic Encyclopedia of Type Strains, Phase IV (KMG-IV): sequencing the most valuable type-strain genomes for metagenomic binning, comparative biology and taxonomic classification.</title>
        <authorList>
            <person name="Goeker M."/>
        </authorList>
    </citation>
    <scope>NUCLEOTIDE SEQUENCE [LARGE SCALE GENOMIC DNA]</scope>
    <source>
        <strain evidence="2 3">DSM 5391</strain>
    </source>
</reference>
<dbReference type="Proteomes" id="UP000531594">
    <property type="component" value="Unassembled WGS sequence"/>
</dbReference>
<evidence type="ECO:0000313" key="3">
    <source>
        <dbReference type="Proteomes" id="UP000531594"/>
    </source>
</evidence>
<dbReference type="RefSeq" id="WP_184524406.1">
    <property type="nucleotide sequence ID" value="NZ_JACHGK010000003.1"/>
</dbReference>
<evidence type="ECO:0000256" key="1">
    <source>
        <dbReference type="SAM" id="Phobius"/>
    </source>
</evidence>
<feature type="transmembrane region" description="Helical" evidence="1">
    <location>
        <begin position="6"/>
        <end position="22"/>
    </location>
</feature>
<keyword evidence="1" id="KW-0472">Membrane</keyword>
<evidence type="ECO:0000313" key="2">
    <source>
        <dbReference type="EMBL" id="MBB6444926.1"/>
    </source>
</evidence>
<dbReference type="EMBL" id="JACHGK010000003">
    <property type="protein sequence ID" value="MBB6444926.1"/>
    <property type="molecule type" value="Genomic_DNA"/>
</dbReference>
<sequence>MEKILIILIIIAIGLWIISFFLKDPYKQLREDMDQLFMQQLEEIYHIKKKLKVLEEELLINDIDFTLPLSQVRPLTAEKSSVHEIIKNQVWSLAQQGIPLNQIAEQASLSVHETEAILAEFNEKSQ</sequence>
<proteinExistence type="predicted"/>
<keyword evidence="1" id="KW-1133">Transmembrane helix</keyword>
<keyword evidence="1" id="KW-0812">Transmembrane</keyword>
<evidence type="ECO:0008006" key="4">
    <source>
        <dbReference type="Google" id="ProtNLM"/>
    </source>
</evidence>